<dbReference type="SUPFAM" id="SSF51391">
    <property type="entry name" value="Thiamin phosphate synthase"/>
    <property type="match status" value="1"/>
</dbReference>
<gene>
    <name evidence="3" type="ORF">E5162_12605</name>
</gene>
<dbReference type="CDD" id="cd00564">
    <property type="entry name" value="TMP_TenI"/>
    <property type="match status" value="1"/>
</dbReference>
<sequence length="225" mass="24272">MSSCAKTYEGVAALARASARRFAPPPGLPAFFALTDPQRTPDPVALARRLPHGSGLVLRHFGLPGLMDLAPALARIARQRKLLFLIANDPGLVLQVRAGGVHWPEADAGRAAYWSRRMPHWRMTASAHGPRALRRKLPVHACFLSPVFESDSPSAGPALDPVLSRRWARASASPVYALGGVDTKTLKELDRTVFSGTCAVSAKTAGRPAEEADELDSLIREEAER</sequence>
<dbReference type="GO" id="GO:0009228">
    <property type="term" value="P:thiamine biosynthetic process"/>
    <property type="evidence" value="ECO:0007669"/>
    <property type="project" value="UniProtKB-KW"/>
</dbReference>
<dbReference type="OrthoDB" id="7630333at2"/>
<dbReference type="Gene3D" id="3.20.20.70">
    <property type="entry name" value="Aldolase class I"/>
    <property type="match status" value="1"/>
</dbReference>
<dbReference type="EMBL" id="SRXV01000003">
    <property type="protein sequence ID" value="TGY92471.1"/>
    <property type="molecule type" value="Genomic_DNA"/>
</dbReference>
<accession>A0A4S2HA83</accession>
<reference evidence="3 4" key="1">
    <citation type="journal article" date="2013" name="Int. J. Syst. Evol. Microbiol.">
        <title>Marinicauda pacifica gen. nov., sp. nov., a prosthecate alphaproteobacterium of the family Hyphomonadaceae isolated from deep seawater.</title>
        <authorList>
            <person name="Zhang X.Y."/>
            <person name="Li G.W."/>
            <person name="Wang C.S."/>
            <person name="Zhang Y.J."/>
            <person name="Xu X.W."/>
            <person name="Li H."/>
            <person name="Liu A."/>
            <person name="Liu C."/>
            <person name="Xie B.B."/>
            <person name="Qin Q.L."/>
            <person name="Xu Z."/>
            <person name="Chen X.L."/>
            <person name="Zhou B.C."/>
            <person name="Zhang Y.Z."/>
        </authorList>
    </citation>
    <scope>NUCLEOTIDE SEQUENCE [LARGE SCALE GENOMIC DNA]</scope>
    <source>
        <strain evidence="3 4">P-1 km-3</strain>
    </source>
</reference>
<proteinExistence type="predicted"/>
<evidence type="ECO:0000313" key="3">
    <source>
        <dbReference type="EMBL" id="TGY92471.1"/>
    </source>
</evidence>
<dbReference type="InterPro" id="IPR036206">
    <property type="entry name" value="ThiamineP_synth_sf"/>
</dbReference>
<name>A0A4S2HA83_9PROT</name>
<feature type="domain" description="Thiamine phosphate synthase/TenI" evidence="2">
    <location>
        <begin position="67"/>
        <end position="202"/>
    </location>
</feature>
<dbReference type="InterPro" id="IPR013785">
    <property type="entry name" value="Aldolase_TIM"/>
</dbReference>
<dbReference type="Proteomes" id="UP000305451">
    <property type="component" value="Unassembled WGS sequence"/>
</dbReference>
<organism evidence="3 4">
    <name type="scientific">Marinicauda pacifica</name>
    <dbReference type="NCBI Taxonomy" id="1133559"/>
    <lineage>
        <taxon>Bacteria</taxon>
        <taxon>Pseudomonadati</taxon>
        <taxon>Pseudomonadota</taxon>
        <taxon>Alphaproteobacteria</taxon>
        <taxon>Maricaulales</taxon>
        <taxon>Maricaulaceae</taxon>
        <taxon>Marinicauda</taxon>
    </lineage>
</organism>
<dbReference type="RefSeq" id="WP_135945606.1">
    <property type="nucleotide sequence ID" value="NZ_BMEI01000003.1"/>
</dbReference>
<keyword evidence="4" id="KW-1185">Reference proteome</keyword>
<evidence type="ECO:0000313" key="4">
    <source>
        <dbReference type="Proteomes" id="UP000305451"/>
    </source>
</evidence>
<evidence type="ECO:0000259" key="2">
    <source>
        <dbReference type="Pfam" id="PF02581"/>
    </source>
</evidence>
<dbReference type="Pfam" id="PF02581">
    <property type="entry name" value="TMP-TENI"/>
    <property type="match status" value="1"/>
</dbReference>
<dbReference type="InterPro" id="IPR022998">
    <property type="entry name" value="ThiamineP_synth_TenI"/>
</dbReference>
<protein>
    <submittedName>
        <fullName evidence="3">Thiamine phosphate synthase</fullName>
    </submittedName>
</protein>
<dbReference type="AlphaFoldDB" id="A0A4S2HA83"/>
<evidence type="ECO:0000256" key="1">
    <source>
        <dbReference type="SAM" id="MobiDB-lite"/>
    </source>
</evidence>
<feature type="region of interest" description="Disordered" evidence="1">
    <location>
        <begin position="203"/>
        <end position="225"/>
    </location>
</feature>
<comment type="caution">
    <text evidence="3">The sequence shown here is derived from an EMBL/GenBank/DDBJ whole genome shotgun (WGS) entry which is preliminary data.</text>
</comment>